<keyword evidence="1" id="KW-0812">Transmembrane</keyword>
<dbReference type="Gene3D" id="3.10.310.50">
    <property type="match status" value="1"/>
</dbReference>
<gene>
    <name evidence="3" type="ORF">N47_A07440</name>
</gene>
<protein>
    <recommendedName>
        <fullName evidence="2">TPM domain-containing protein</fullName>
    </recommendedName>
</protein>
<accession>E1Y821</accession>
<dbReference type="Pfam" id="PF04536">
    <property type="entry name" value="TPM_phosphatase"/>
    <property type="match status" value="1"/>
</dbReference>
<keyword evidence="1" id="KW-0472">Membrane</keyword>
<dbReference type="PANTHER" id="PTHR30373">
    <property type="entry name" value="UPF0603 PROTEIN YGCG"/>
    <property type="match status" value="1"/>
</dbReference>
<reference evidence="3" key="1">
    <citation type="journal article" date="2011" name="Environ. Microbiol.">
        <title>Genomic insights into the metabolic potential of the polycyclic aromatic hydrocarbon degrading sulfate-reducing Deltaproteobacterium N47.</title>
        <authorList>
            <person name="Bergmann F."/>
            <person name="Selesi D."/>
            <person name="Weinmaier T."/>
            <person name="Tischler P."/>
            <person name="Rattei T."/>
            <person name="Meckenstock R.U."/>
        </authorList>
    </citation>
    <scope>NUCLEOTIDE SEQUENCE</scope>
</reference>
<organism evidence="3">
    <name type="scientific">uncultured Desulfobacterium sp</name>
    <dbReference type="NCBI Taxonomy" id="201089"/>
    <lineage>
        <taxon>Bacteria</taxon>
        <taxon>Pseudomonadati</taxon>
        <taxon>Thermodesulfobacteriota</taxon>
        <taxon>Desulfobacteria</taxon>
        <taxon>Desulfobacterales</taxon>
        <taxon>Desulfobacteriaceae</taxon>
        <taxon>Desulfobacterium</taxon>
        <taxon>environmental samples</taxon>
    </lineage>
</organism>
<evidence type="ECO:0000313" key="3">
    <source>
        <dbReference type="EMBL" id="CBX26715.1"/>
    </source>
</evidence>
<dbReference type="EMBL" id="FR695864">
    <property type="protein sequence ID" value="CBX26715.1"/>
    <property type="molecule type" value="Genomic_DNA"/>
</dbReference>
<feature type="transmembrane region" description="Helical" evidence="1">
    <location>
        <begin position="98"/>
        <end position="116"/>
    </location>
</feature>
<feature type="domain" description="TPM" evidence="2">
    <location>
        <begin position="134"/>
        <end position="214"/>
    </location>
</feature>
<keyword evidence="1" id="KW-1133">Transmembrane helix</keyword>
<evidence type="ECO:0000256" key="1">
    <source>
        <dbReference type="SAM" id="Phobius"/>
    </source>
</evidence>
<dbReference type="AlphaFoldDB" id="E1Y821"/>
<name>E1Y821_9BACT</name>
<dbReference type="PANTHER" id="PTHR30373:SF8">
    <property type="entry name" value="BLL7265 PROTEIN"/>
    <property type="match status" value="1"/>
</dbReference>
<sequence>MKTKASEFFSKQDQKCISDIIKQAESNTSGEIAIMVLDASDSYKEAETLGAFILSGFFALILEIIKSYYIATKAVGWSYDPSGFSYQFLLEASGHTSIWTYIPMLFILYFPFKFIFSKIDGIKIPFLSGKRIEETVRKRALMAFYEKGLYKTRDETGILIFISLLEHRVWILGDRGINAKIDPEFWGNIAAKLSEGIKKKEHGKATCDAIEECGKELSRYFLIKQDDTNELSNEVMF</sequence>
<feature type="transmembrane region" description="Helical" evidence="1">
    <location>
        <begin position="49"/>
        <end position="71"/>
    </location>
</feature>
<proteinExistence type="predicted"/>
<dbReference type="InterPro" id="IPR007621">
    <property type="entry name" value="TPM_dom"/>
</dbReference>
<evidence type="ECO:0000259" key="2">
    <source>
        <dbReference type="Pfam" id="PF04536"/>
    </source>
</evidence>